<dbReference type="Proteomes" id="UP001530377">
    <property type="component" value="Unassembled WGS sequence"/>
</dbReference>
<feature type="transmembrane region" description="Helical" evidence="2">
    <location>
        <begin position="241"/>
        <end position="263"/>
    </location>
</feature>
<feature type="domain" description="PH" evidence="3">
    <location>
        <begin position="716"/>
        <end position="814"/>
    </location>
</feature>
<feature type="region of interest" description="Disordered" evidence="1">
    <location>
        <begin position="828"/>
        <end position="851"/>
    </location>
</feature>
<feature type="transmembrane region" description="Helical" evidence="2">
    <location>
        <begin position="275"/>
        <end position="295"/>
    </location>
</feature>
<feature type="region of interest" description="Disordered" evidence="1">
    <location>
        <begin position="924"/>
        <end position="943"/>
    </location>
</feature>
<dbReference type="InterPro" id="IPR001849">
    <property type="entry name" value="PH_domain"/>
</dbReference>
<dbReference type="Pfam" id="PF00169">
    <property type="entry name" value="PH"/>
    <property type="match status" value="1"/>
</dbReference>
<keyword evidence="2" id="KW-0812">Transmembrane</keyword>
<keyword evidence="2" id="KW-1133">Transmembrane helix</keyword>
<feature type="transmembrane region" description="Helical" evidence="2">
    <location>
        <begin position="125"/>
        <end position="143"/>
    </location>
</feature>
<protein>
    <recommendedName>
        <fullName evidence="3">PH domain-containing protein</fullName>
    </recommendedName>
</protein>
<dbReference type="CDD" id="cd00821">
    <property type="entry name" value="PH"/>
    <property type="match status" value="1"/>
</dbReference>
<evidence type="ECO:0000313" key="5">
    <source>
        <dbReference type="Proteomes" id="UP001530377"/>
    </source>
</evidence>
<dbReference type="SUPFAM" id="SSF50729">
    <property type="entry name" value="PH domain-like"/>
    <property type="match status" value="1"/>
</dbReference>
<proteinExistence type="predicted"/>
<feature type="region of interest" description="Disordered" evidence="1">
    <location>
        <begin position="428"/>
        <end position="466"/>
    </location>
</feature>
<sequence>MVLPVVMAASGAASAGATALGLKIDQKSVDLTKEIFLLQMRQTKRLFTAQWAEASYRYGEAMAQAAQQHCEDMALAKTAYLQAERINSQQFKLARDQDSRSFEMSFRTEARESLRDELANQFNRYNIVMLCDTVSLGCVYGLVVEGAPPEGTSEWLLILYLFSLGGSIMFFSVSLWFCVTIVRRLHEHTASIMERKLFSDDEQLQSAWQEELVNGLPTGPNVMHLVNQAYSRWLSRFINPLGHLSINMMILGVVMMFICAGLLTHTRYTIQYDSFASASIFWVTVFIATFIIIFSKIREDAFERKKEGVYDKSYLDAPTTKGPMAKVKLAADELFTRNAVRLGSFKRATLYRERKNSVNEFVPDNSALFEKAESLRRQWEFRAKQRQDVLETLTAAVEEIDALPADLLERVNKIIHDVDEADKHTARYVSMNSKKRTEHSETNLDRDDDGTTANKQRPMPDRPIDAQYTPVSLTSLRKKLGEFPVTTMIRIRNLTNEPLRLKSGAQLDAGQYIKDLEVSMIFSRHNRNQNVVGDRAIYRLFPIAEIPIRTEVVIAARSTGNKWFPTSGIDGELVFVNKSGTWIFHIHFSNGVGLGGTSCRTMAMHYADPKLRSDVQIESGEAENSVWKISHETIDQKRNNEVLVQINVMPPQFKSVYSSVHDEFKVGIEQGSPSCGEGFEMELGGIVHNERELNQPHLRKVETSDGSGETDPCSREILMNGIMFEQVSVLDPRFMWQQRWCELSSLSFVVFQHAGSTPEVEVPLDEITKIRAIPDMADGNVFHIYSNGRKPIILKTESSFKREQWIERISNATGSLYVADWGDIPHGEFSDPEPLPQPLNMNTLQPSLSNDVPTVAQSMNLSDREQGKDENSLKRLKAMDLLLGSFDDSTEYPSRSVPTAPAPQAQQSEMNTIQPSQSNYCFANAVIPPRPSRSSPHLSGLNR</sequence>
<evidence type="ECO:0000313" key="4">
    <source>
        <dbReference type="EMBL" id="KAL3816854.1"/>
    </source>
</evidence>
<evidence type="ECO:0000259" key="3">
    <source>
        <dbReference type="PROSITE" id="PS50003"/>
    </source>
</evidence>
<feature type="transmembrane region" description="Helical" evidence="2">
    <location>
        <begin position="155"/>
        <end position="179"/>
    </location>
</feature>
<dbReference type="SMART" id="SM00233">
    <property type="entry name" value="PH"/>
    <property type="match status" value="1"/>
</dbReference>
<keyword evidence="5" id="KW-1185">Reference proteome</keyword>
<evidence type="ECO:0000256" key="2">
    <source>
        <dbReference type="SAM" id="Phobius"/>
    </source>
</evidence>
<feature type="region of interest" description="Disordered" evidence="1">
    <location>
        <begin position="887"/>
        <end position="914"/>
    </location>
</feature>
<organism evidence="4 5">
    <name type="scientific">Cyclostephanos tholiformis</name>
    <dbReference type="NCBI Taxonomy" id="382380"/>
    <lineage>
        <taxon>Eukaryota</taxon>
        <taxon>Sar</taxon>
        <taxon>Stramenopiles</taxon>
        <taxon>Ochrophyta</taxon>
        <taxon>Bacillariophyta</taxon>
        <taxon>Coscinodiscophyceae</taxon>
        <taxon>Thalassiosirophycidae</taxon>
        <taxon>Stephanodiscales</taxon>
        <taxon>Stephanodiscaceae</taxon>
        <taxon>Cyclostephanos</taxon>
    </lineage>
</organism>
<keyword evidence="2" id="KW-0472">Membrane</keyword>
<dbReference type="EMBL" id="JALLPB020000129">
    <property type="protein sequence ID" value="KAL3816854.1"/>
    <property type="molecule type" value="Genomic_DNA"/>
</dbReference>
<dbReference type="Gene3D" id="2.30.29.30">
    <property type="entry name" value="Pleckstrin-homology domain (PH domain)/Phosphotyrosine-binding domain (PTB)"/>
    <property type="match status" value="1"/>
</dbReference>
<feature type="compositionally biased region" description="Polar residues" evidence="1">
    <location>
        <begin position="904"/>
        <end position="914"/>
    </location>
</feature>
<comment type="caution">
    <text evidence="4">The sequence shown here is derived from an EMBL/GenBank/DDBJ whole genome shotgun (WGS) entry which is preliminary data.</text>
</comment>
<feature type="compositionally biased region" description="Polar residues" evidence="1">
    <location>
        <begin position="839"/>
        <end position="851"/>
    </location>
</feature>
<reference evidence="4 5" key="1">
    <citation type="submission" date="2024-10" db="EMBL/GenBank/DDBJ databases">
        <title>Updated reference genomes for cyclostephanoid diatoms.</title>
        <authorList>
            <person name="Roberts W.R."/>
            <person name="Alverson A.J."/>
        </authorList>
    </citation>
    <scope>NUCLEOTIDE SEQUENCE [LARGE SCALE GENOMIC DNA]</scope>
    <source>
        <strain evidence="4 5">AJA228-03</strain>
    </source>
</reference>
<gene>
    <name evidence="4" type="ORF">ACHAXA_005132</name>
</gene>
<dbReference type="AlphaFoldDB" id="A0ABD3RX89"/>
<dbReference type="PROSITE" id="PS50003">
    <property type="entry name" value="PH_DOMAIN"/>
    <property type="match status" value="1"/>
</dbReference>
<dbReference type="InterPro" id="IPR011993">
    <property type="entry name" value="PH-like_dom_sf"/>
</dbReference>
<name>A0ABD3RX89_9STRA</name>
<accession>A0ABD3RX89</accession>
<evidence type="ECO:0000256" key="1">
    <source>
        <dbReference type="SAM" id="MobiDB-lite"/>
    </source>
</evidence>